<name>A0A8K0P263_LADFU</name>
<dbReference type="AlphaFoldDB" id="A0A8K0P263"/>
<reference evidence="1" key="2">
    <citation type="submission" date="2017-10" db="EMBL/GenBank/DDBJ databases">
        <title>Ladona fulva Genome sequencing and assembly.</title>
        <authorList>
            <person name="Murali S."/>
            <person name="Richards S."/>
            <person name="Bandaranaike D."/>
            <person name="Bellair M."/>
            <person name="Blankenburg K."/>
            <person name="Chao H."/>
            <person name="Dinh H."/>
            <person name="Doddapaneni H."/>
            <person name="Dugan-Rocha S."/>
            <person name="Elkadiri S."/>
            <person name="Gnanaolivu R."/>
            <person name="Hernandez B."/>
            <person name="Skinner E."/>
            <person name="Javaid M."/>
            <person name="Lee S."/>
            <person name="Li M."/>
            <person name="Ming W."/>
            <person name="Munidasa M."/>
            <person name="Muniz J."/>
            <person name="Nguyen L."/>
            <person name="Hughes D."/>
            <person name="Osuji N."/>
            <person name="Pu L.-L."/>
            <person name="Puazo M."/>
            <person name="Qu C."/>
            <person name="Quiroz J."/>
            <person name="Raj R."/>
            <person name="Weissenberger G."/>
            <person name="Xin Y."/>
            <person name="Zou X."/>
            <person name="Han Y."/>
            <person name="Worley K."/>
            <person name="Muzny D."/>
            <person name="Gibbs R."/>
        </authorList>
    </citation>
    <scope>NUCLEOTIDE SEQUENCE</scope>
    <source>
        <strain evidence="1">Sampled in the wild</strain>
    </source>
</reference>
<protein>
    <submittedName>
        <fullName evidence="1">Uncharacterized protein</fullName>
    </submittedName>
</protein>
<reference evidence="1" key="1">
    <citation type="submission" date="2013-04" db="EMBL/GenBank/DDBJ databases">
        <authorList>
            <person name="Qu J."/>
            <person name="Murali S.C."/>
            <person name="Bandaranaike D."/>
            <person name="Bellair M."/>
            <person name="Blankenburg K."/>
            <person name="Chao H."/>
            <person name="Dinh H."/>
            <person name="Doddapaneni H."/>
            <person name="Downs B."/>
            <person name="Dugan-Rocha S."/>
            <person name="Elkadiri S."/>
            <person name="Gnanaolivu R.D."/>
            <person name="Hernandez B."/>
            <person name="Javaid M."/>
            <person name="Jayaseelan J.C."/>
            <person name="Lee S."/>
            <person name="Li M."/>
            <person name="Ming W."/>
            <person name="Munidasa M."/>
            <person name="Muniz J."/>
            <person name="Nguyen L."/>
            <person name="Ongeri F."/>
            <person name="Osuji N."/>
            <person name="Pu L.-L."/>
            <person name="Puazo M."/>
            <person name="Qu C."/>
            <person name="Quiroz J."/>
            <person name="Raj R."/>
            <person name="Weissenberger G."/>
            <person name="Xin Y."/>
            <person name="Zou X."/>
            <person name="Han Y."/>
            <person name="Richards S."/>
            <person name="Worley K."/>
            <person name="Muzny D."/>
            <person name="Gibbs R."/>
        </authorList>
    </citation>
    <scope>NUCLEOTIDE SEQUENCE</scope>
    <source>
        <strain evidence="1">Sampled in the wild</strain>
    </source>
</reference>
<dbReference type="Proteomes" id="UP000792457">
    <property type="component" value="Unassembled WGS sequence"/>
</dbReference>
<comment type="caution">
    <text evidence="1">The sequence shown here is derived from an EMBL/GenBank/DDBJ whole genome shotgun (WGS) entry which is preliminary data.</text>
</comment>
<dbReference type="PANTHER" id="PTHR21879:SF9">
    <property type="entry name" value="OSIRIS 16"/>
    <property type="match status" value="1"/>
</dbReference>
<dbReference type="Pfam" id="PF07898">
    <property type="entry name" value="DUF1676"/>
    <property type="match status" value="1"/>
</dbReference>
<dbReference type="InterPro" id="IPR012464">
    <property type="entry name" value="DUF1676"/>
</dbReference>
<dbReference type="GO" id="GO:0016020">
    <property type="term" value="C:membrane"/>
    <property type="evidence" value="ECO:0007669"/>
    <property type="project" value="TreeGrafter"/>
</dbReference>
<dbReference type="PANTHER" id="PTHR21879">
    <property type="entry name" value="FI03362P-RELATED-RELATED"/>
    <property type="match status" value="1"/>
</dbReference>
<sequence length="129" mass="13414">MGLLGAMLIMSKATVGAIALGALALLAGKALIVGLLSLLLSAIVGVKALASKGGGGSVTYEIVQKPVYSHAHSHSHEELHSGHGHSGYGRRSYDLGTPEYADAHSLAYSSYLPEGTHLMMKPRYNTGKT</sequence>
<evidence type="ECO:0000313" key="1">
    <source>
        <dbReference type="EMBL" id="KAG8230796.1"/>
    </source>
</evidence>
<dbReference type="EMBL" id="KZ308512">
    <property type="protein sequence ID" value="KAG8230796.1"/>
    <property type="molecule type" value="Genomic_DNA"/>
</dbReference>
<gene>
    <name evidence="1" type="ORF">J437_LFUL011360</name>
</gene>
<organism evidence="1 2">
    <name type="scientific">Ladona fulva</name>
    <name type="common">Scarce chaser dragonfly</name>
    <name type="synonym">Libellula fulva</name>
    <dbReference type="NCBI Taxonomy" id="123851"/>
    <lineage>
        <taxon>Eukaryota</taxon>
        <taxon>Metazoa</taxon>
        <taxon>Ecdysozoa</taxon>
        <taxon>Arthropoda</taxon>
        <taxon>Hexapoda</taxon>
        <taxon>Insecta</taxon>
        <taxon>Pterygota</taxon>
        <taxon>Palaeoptera</taxon>
        <taxon>Odonata</taxon>
        <taxon>Epiprocta</taxon>
        <taxon>Anisoptera</taxon>
        <taxon>Libelluloidea</taxon>
        <taxon>Libellulidae</taxon>
        <taxon>Ladona</taxon>
    </lineage>
</organism>
<evidence type="ECO:0000313" key="2">
    <source>
        <dbReference type="Proteomes" id="UP000792457"/>
    </source>
</evidence>
<keyword evidence="2" id="KW-1185">Reference proteome</keyword>
<accession>A0A8K0P263</accession>
<proteinExistence type="predicted"/>